<dbReference type="SUPFAM" id="SSF51735">
    <property type="entry name" value="NAD(P)-binding Rossmann-fold domains"/>
    <property type="match status" value="1"/>
</dbReference>
<dbReference type="GO" id="GO:0008831">
    <property type="term" value="F:dTDP-4-dehydrorhamnose reductase activity"/>
    <property type="evidence" value="ECO:0007669"/>
    <property type="project" value="UniProtKB-EC"/>
</dbReference>
<evidence type="ECO:0000259" key="3">
    <source>
        <dbReference type="Pfam" id="PF04321"/>
    </source>
</evidence>
<accession>A0A1I3N6T6</accession>
<evidence type="ECO:0000313" key="4">
    <source>
        <dbReference type="EMBL" id="SFJ04566.1"/>
    </source>
</evidence>
<dbReference type="PANTHER" id="PTHR10491">
    <property type="entry name" value="DTDP-4-DEHYDRORHAMNOSE REDUCTASE"/>
    <property type="match status" value="1"/>
</dbReference>
<dbReference type="InterPro" id="IPR036291">
    <property type="entry name" value="NAD(P)-bd_dom_sf"/>
</dbReference>
<dbReference type="RefSeq" id="WP_091116156.1">
    <property type="nucleotide sequence ID" value="NZ_BKAF01000046.1"/>
</dbReference>
<feature type="domain" description="RmlD-like substrate binding" evidence="3">
    <location>
        <begin position="1"/>
        <end position="292"/>
    </location>
</feature>
<gene>
    <name evidence="4" type="ORF">SAMN05216561_11724</name>
</gene>
<reference evidence="4 5" key="1">
    <citation type="submission" date="2016-10" db="EMBL/GenBank/DDBJ databases">
        <authorList>
            <person name="de Groot N.N."/>
        </authorList>
    </citation>
    <scope>NUCLEOTIDE SEQUENCE [LARGE SCALE GENOMIC DNA]</scope>
    <source>
        <strain evidence="4 5">CGMCC 1.11156</strain>
    </source>
</reference>
<dbReference type="Proteomes" id="UP000198649">
    <property type="component" value="Unassembled WGS sequence"/>
</dbReference>
<dbReference type="AlphaFoldDB" id="A0A1I3N6T6"/>
<name>A0A1I3N6T6_9ACTN</name>
<evidence type="ECO:0000256" key="1">
    <source>
        <dbReference type="ARBA" id="ARBA00010944"/>
    </source>
</evidence>
<keyword evidence="2" id="KW-0521">NADP</keyword>
<dbReference type="PANTHER" id="PTHR10491:SF4">
    <property type="entry name" value="METHIONINE ADENOSYLTRANSFERASE 2 SUBUNIT BETA"/>
    <property type="match status" value="1"/>
</dbReference>
<organism evidence="4 5">
    <name type="scientific">Nocardioides psychrotolerans</name>
    <dbReference type="NCBI Taxonomy" id="1005945"/>
    <lineage>
        <taxon>Bacteria</taxon>
        <taxon>Bacillati</taxon>
        <taxon>Actinomycetota</taxon>
        <taxon>Actinomycetes</taxon>
        <taxon>Propionibacteriales</taxon>
        <taxon>Nocardioidaceae</taxon>
        <taxon>Nocardioides</taxon>
    </lineage>
</organism>
<dbReference type="InterPro" id="IPR029903">
    <property type="entry name" value="RmlD-like-bd"/>
</dbReference>
<comment type="similarity">
    <text evidence="1 2">Belongs to the dTDP-4-dehydrorhamnose reductase family.</text>
</comment>
<comment type="function">
    <text evidence="2">Catalyzes the reduction of dTDP-6-deoxy-L-lyxo-4-hexulose to yield dTDP-L-rhamnose.</text>
</comment>
<dbReference type="InterPro" id="IPR005913">
    <property type="entry name" value="dTDP_dehydrorham_reduct"/>
</dbReference>
<dbReference type="CDD" id="cd05254">
    <property type="entry name" value="dTDP_HR_like_SDR_e"/>
    <property type="match status" value="1"/>
</dbReference>
<dbReference type="Gene3D" id="3.40.50.720">
    <property type="entry name" value="NAD(P)-binding Rossmann-like Domain"/>
    <property type="match status" value="1"/>
</dbReference>
<proteinExistence type="inferred from homology"/>
<dbReference type="GO" id="GO:0005829">
    <property type="term" value="C:cytosol"/>
    <property type="evidence" value="ECO:0007669"/>
    <property type="project" value="TreeGrafter"/>
</dbReference>
<sequence>MKVYVAGSGGMLGHAVHKVFSEKHDVECSDIDVNDEWLSYLDFRDFQAYDSAVTAFQPDLLIHLGAHTSLEYCEENKEDAYLTNTVSVEHAATLANKYDVPLVYISTAGIFDGQQLTYDDWDKPNPLGVYARSKYLGEVLVQQRVSRHFICRAGWMMGGGPAKDKKFIMKIMKQLKAGATELSVVDDKLGTPTYTIDFATNLEALATSEHYGLYNMVCGGETGRFEVAVELVKALGLADSVKVVPVNSDHFKEEYFAPRPPSERLINYKLDLLDMNLMRDWRVSLAEYVEDYFDGYLD</sequence>
<dbReference type="UniPathway" id="UPA00124"/>
<evidence type="ECO:0000313" key="5">
    <source>
        <dbReference type="Proteomes" id="UP000198649"/>
    </source>
</evidence>
<dbReference type="EC" id="1.1.1.133" evidence="2"/>
<evidence type="ECO:0000256" key="2">
    <source>
        <dbReference type="RuleBase" id="RU364082"/>
    </source>
</evidence>
<dbReference type="EMBL" id="FOQG01000017">
    <property type="protein sequence ID" value="SFJ04566.1"/>
    <property type="molecule type" value="Genomic_DNA"/>
</dbReference>
<dbReference type="STRING" id="1005945.SAMN05216561_11724"/>
<comment type="pathway">
    <text evidence="2">Carbohydrate biosynthesis; dTDP-L-rhamnose biosynthesis.</text>
</comment>
<protein>
    <recommendedName>
        <fullName evidence="2">dTDP-4-dehydrorhamnose reductase</fullName>
        <ecNumber evidence="2">1.1.1.133</ecNumber>
    </recommendedName>
</protein>
<keyword evidence="2" id="KW-0560">Oxidoreductase</keyword>
<dbReference type="OrthoDB" id="9795501at2"/>
<dbReference type="Pfam" id="PF04321">
    <property type="entry name" value="RmlD_sub_bind"/>
    <property type="match status" value="1"/>
</dbReference>
<dbReference type="GO" id="GO:0019305">
    <property type="term" value="P:dTDP-rhamnose biosynthetic process"/>
    <property type="evidence" value="ECO:0007669"/>
    <property type="project" value="UniProtKB-UniPathway"/>
</dbReference>
<keyword evidence="5" id="KW-1185">Reference proteome</keyword>